<reference evidence="2 3" key="1">
    <citation type="submission" date="2015-09" db="EMBL/GenBank/DDBJ databases">
        <title>Trachymyrmex cornetzi WGS genome.</title>
        <authorList>
            <person name="Nygaard S."/>
            <person name="Hu H."/>
            <person name="Boomsma J."/>
            <person name="Zhang G."/>
        </authorList>
    </citation>
    <scope>NUCLEOTIDE SEQUENCE [LARGE SCALE GENOMIC DNA]</scope>
    <source>
        <strain evidence="2">Tcor2-1</strain>
        <tissue evidence="2">Whole body</tissue>
    </source>
</reference>
<dbReference type="STRING" id="471704.A0A151J2Z3"/>
<dbReference type="AlphaFoldDB" id="A0A151J2Z3"/>
<dbReference type="EMBL" id="KQ980336">
    <property type="protein sequence ID" value="KYN16491.1"/>
    <property type="molecule type" value="Genomic_DNA"/>
</dbReference>
<evidence type="ECO:0000313" key="3">
    <source>
        <dbReference type="Proteomes" id="UP000078492"/>
    </source>
</evidence>
<evidence type="ECO:0000313" key="2">
    <source>
        <dbReference type="EMBL" id="KYN16491.1"/>
    </source>
</evidence>
<dbReference type="PANTHER" id="PTHR33053">
    <property type="entry name" value="PROTEIN, PUTATIVE-RELATED"/>
    <property type="match status" value="1"/>
</dbReference>
<keyword evidence="3" id="KW-1185">Reference proteome</keyword>
<gene>
    <name evidence="2" type="ORF">ALC57_11259</name>
</gene>
<proteinExistence type="predicted"/>
<name>A0A151J2Z3_9HYME</name>
<feature type="region of interest" description="Disordered" evidence="1">
    <location>
        <begin position="1"/>
        <end position="37"/>
    </location>
</feature>
<protein>
    <recommendedName>
        <fullName evidence="4">DUF4218 domain-containing protein</fullName>
    </recommendedName>
</protein>
<feature type="compositionally biased region" description="Polar residues" evidence="1">
    <location>
        <begin position="1"/>
        <end position="18"/>
    </location>
</feature>
<dbReference type="PANTHER" id="PTHR33053:SF25">
    <property type="entry name" value="TRANSPOSASE DOMAIN-CONTAINING PROTEIN"/>
    <property type="match status" value="1"/>
</dbReference>
<accession>A0A151J2Z3</accession>
<evidence type="ECO:0008006" key="4">
    <source>
        <dbReference type="Google" id="ProtNLM"/>
    </source>
</evidence>
<dbReference type="Proteomes" id="UP000078492">
    <property type="component" value="Unassembled WGS sequence"/>
</dbReference>
<organism evidence="2 3">
    <name type="scientific">Trachymyrmex cornetzi</name>
    <dbReference type="NCBI Taxonomy" id="471704"/>
    <lineage>
        <taxon>Eukaryota</taxon>
        <taxon>Metazoa</taxon>
        <taxon>Ecdysozoa</taxon>
        <taxon>Arthropoda</taxon>
        <taxon>Hexapoda</taxon>
        <taxon>Insecta</taxon>
        <taxon>Pterygota</taxon>
        <taxon>Neoptera</taxon>
        <taxon>Endopterygota</taxon>
        <taxon>Hymenoptera</taxon>
        <taxon>Apocrita</taxon>
        <taxon>Aculeata</taxon>
        <taxon>Formicoidea</taxon>
        <taxon>Formicidae</taxon>
        <taxon>Myrmicinae</taxon>
        <taxon>Trachymyrmex</taxon>
    </lineage>
</organism>
<sequence length="641" mass="73560">MEANHSQSSTLPDNSQHSHLSETDISHNDNASSVLSSSEISSDEFQINSQYQQENIHLPLADELCNWANEFQINQNALTSLLRILSRHGHDDLPRDARTLLNTPRPGTHDVKTLSKGEYVHYGLLKAFISIDNRFPHAFDYCDVIYLDLNIDGLPISKSSKSQLWLILGRISGLPFAPFVIGVYHGYQKACLAEFLQPFVDEYLNFKNNGFSINEHPLQINIRAVICDVPARTYVTCTKSHNGHFACGKCTVRGESINRRMTFLDITAPLRTDIDFINRSQPEHHLQGISSPFELISVPMVSHFPIDYMHNTCLGINKQLLKLWIDRSKTSRVAQVHLNILSNALTNVSKCIPTEFARKSFDLDDYHRWKATQHRTFLLYLGPLVLRYVLPDEKYIHFNALNCAMRILCSIDDYDRNNGYAHDLLVYFVQNMSILYGSQNVTYNMHNLIHLAADVKRLGPLDSFSAFPFENFLFILKKLLRKFDKPLQQICNRLHEQSSLFHAENERFYDHQYPQLQKKINQNLPLGCYNAHNQIKFSSFVLTTKKYNNCCYIEENNAISIVCISHIGYYREIPTIIGQKFTNISTLPNYPCDSGNLGIYVVTGLSALQMWPVSLIKNKAFQMDFGNNSTYLVFPLLHNEF</sequence>
<evidence type="ECO:0000256" key="1">
    <source>
        <dbReference type="SAM" id="MobiDB-lite"/>
    </source>
</evidence>